<dbReference type="Proteomes" id="UP000298416">
    <property type="component" value="Unassembled WGS sequence"/>
</dbReference>
<evidence type="ECO:0000313" key="1">
    <source>
        <dbReference type="EMBL" id="KAG6432051.1"/>
    </source>
</evidence>
<sequence>MPQLRHVMSNPGKSEGAYYVPDPLSREDMVLENLQTLLVVSNLKFGEGVLRRIPNIKALKLYYDGNLLRGGDDYCLNNLYRLQKHESLRLNCSEEHTLVCLVRQMIPSLDIGDIPTLESIKLDRCSESVVDSARRIQEE</sequence>
<organism evidence="1">
    <name type="scientific">Salvia splendens</name>
    <name type="common">Scarlet sage</name>
    <dbReference type="NCBI Taxonomy" id="180675"/>
    <lineage>
        <taxon>Eukaryota</taxon>
        <taxon>Viridiplantae</taxon>
        <taxon>Streptophyta</taxon>
        <taxon>Embryophyta</taxon>
        <taxon>Tracheophyta</taxon>
        <taxon>Spermatophyta</taxon>
        <taxon>Magnoliopsida</taxon>
        <taxon>eudicotyledons</taxon>
        <taxon>Gunneridae</taxon>
        <taxon>Pentapetalae</taxon>
        <taxon>asterids</taxon>
        <taxon>lamiids</taxon>
        <taxon>Lamiales</taxon>
        <taxon>Lamiaceae</taxon>
        <taxon>Nepetoideae</taxon>
        <taxon>Mentheae</taxon>
        <taxon>Salviinae</taxon>
        <taxon>Salvia</taxon>
        <taxon>Salvia subgen. Calosphace</taxon>
        <taxon>core Calosphace</taxon>
    </lineage>
</organism>
<reference evidence="1" key="1">
    <citation type="submission" date="2018-01" db="EMBL/GenBank/DDBJ databases">
        <authorList>
            <person name="Mao J.F."/>
        </authorList>
    </citation>
    <scope>NUCLEOTIDE SEQUENCE</scope>
    <source>
        <strain evidence="1">Huo1</strain>
        <tissue evidence="1">Leaf</tissue>
    </source>
</reference>
<dbReference type="PANTHER" id="PTHR15140">
    <property type="entry name" value="TUBULIN-SPECIFIC CHAPERONE E"/>
    <property type="match status" value="1"/>
</dbReference>
<dbReference type="AlphaFoldDB" id="A0A8X8YGH3"/>
<proteinExistence type="predicted"/>
<name>A0A8X8YGH3_SALSN</name>
<gene>
    <name evidence="1" type="ORF">SASPL_103624</name>
</gene>
<accession>A0A8X8YGH3</accession>
<dbReference type="EMBL" id="PNBA02000002">
    <property type="protein sequence ID" value="KAG6432051.1"/>
    <property type="molecule type" value="Genomic_DNA"/>
</dbReference>
<dbReference type="PANTHER" id="PTHR15140:SF37">
    <property type="entry name" value="UBIQUITIN-LIKE DOMAIN-CONTAINING PROTEIN"/>
    <property type="match status" value="1"/>
</dbReference>
<reference evidence="1" key="2">
    <citation type="submission" date="2020-08" db="EMBL/GenBank/DDBJ databases">
        <title>Plant Genome Project.</title>
        <authorList>
            <person name="Zhang R.-G."/>
        </authorList>
    </citation>
    <scope>NUCLEOTIDE SEQUENCE</scope>
    <source>
        <strain evidence="1">Huo1</strain>
        <tissue evidence="1">Leaf</tissue>
    </source>
</reference>
<keyword evidence="2" id="KW-1185">Reference proteome</keyword>
<evidence type="ECO:0000313" key="2">
    <source>
        <dbReference type="Proteomes" id="UP000298416"/>
    </source>
</evidence>
<protein>
    <submittedName>
        <fullName evidence="1">Uncharacterized protein</fullName>
    </submittedName>
</protein>
<comment type="caution">
    <text evidence="1">The sequence shown here is derived from an EMBL/GenBank/DDBJ whole genome shotgun (WGS) entry which is preliminary data.</text>
</comment>